<keyword evidence="3" id="KW-1185">Reference proteome</keyword>
<gene>
    <name evidence="2" type="ORF">ABE541_19425</name>
</gene>
<evidence type="ECO:0000313" key="2">
    <source>
        <dbReference type="EMBL" id="MEN5379446.1"/>
    </source>
</evidence>
<evidence type="ECO:0000313" key="3">
    <source>
        <dbReference type="Proteomes" id="UP001409291"/>
    </source>
</evidence>
<feature type="transmembrane region" description="Helical" evidence="1">
    <location>
        <begin position="37"/>
        <end position="58"/>
    </location>
</feature>
<sequence length="59" mass="6834">MQKENWFIKNLKDIRETIFGFNTTDSTLKRASKVMGWYMFLTLMTCGIVATLIAISFAH</sequence>
<protein>
    <submittedName>
        <fullName evidence="2">Uncharacterized protein</fullName>
    </submittedName>
</protein>
<organism evidence="2 3">
    <name type="scientific">Sphingobacterium kitahiroshimense</name>
    <dbReference type="NCBI Taxonomy" id="470446"/>
    <lineage>
        <taxon>Bacteria</taxon>
        <taxon>Pseudomonadati</taxon>
        <taxon>Bacteroidota</taxon>
        <taxon>Sphingobacteriia</taxon>
        <taxon>Sphingobacteriales</taxon>
        <taxon>Sphingobacteriaceae</taxon>
        <taxon>Sphingobacterium</taxon>
    </lineage>
</organism>
<keyword evidence="1" id="KW-1133">Transmembrane helix</keyword>
<accession>A0ABV0BXE0</accession>
<dbReference type="Proteomes" id="UP001409291">
    <property type="component" value="Unassembled WGS sequence"/>
</dbReference>
<dbReference type="EMBL" id="JBDJNQ010000010">
    <property type="protein sequence ID" value="MEN5379446.1"/>
    <property type="molecule type" value="Genomic_DNA"/>
</dbReference>
<evidence type="ECO:0000256" key="1">
    <source>
        <dbReference type="SAM" id="Phobius"/>
    </source>
</evidence>
<dbReference type="RefSeq" id="WP_346582201.1">
    <property type="nucleotide sequence ID" value="NZ_JBDJNQ010000010.1"/>
</dbReference>
<keyword evidence="1" id="KW-0812">Transmembrane</keyword>
<name>A0ABV0BXE0_9SPHI</name>
<reference evidence="2 3" key="1">
    <citation type="submission" date="2024-04" db="EMBL/GenBank/DDBJ databases">
        <title>WGS of bacteria from Torrens River.</title>
        <authorList>
            <person name="Wyrsch E.R."/>
            <person name="Drigo B."/>
        </authorList>
    </citation>
    <scope>NUCLEOTIDE SEQUENCE [LARGE SCALE GENOMIC DNA]</scope>
    <source>
        <strain evidence="2 3">TWI391</strain>
    </source>
</reference>
<keyword evidence="1" id="KW-0472">Membrane</keyword>
<proteinExistence type="predicted"/>
<comment type="caution">
    <text evidence="2">The sequence shown here is derived from an EMBL/GenBank/DDBJ whole genome shotgun (WGS) entry which is preliminary data.</text>
</comment>